<dbReference type="AlphaFoldDB" id="A0A1F6P279"/>
<protein>
    <recommendedName>
        <fullName evidence="2">Glycosyltransferase subfamily 4-like N-terminal domain-containing protein</fullName>
    </recommendedName>
</protein>
<dbReference type="EMBL" id="MFQY01000009">
    <property type="protein sequence ID" value="OGH90276.1"/>
    <property type="molecule type" value="Genomic_DNA"/>
</dbReference>
<gene>
    <name evidence="3" type="ORF">A2469_00220</name>
</gene>
<reference evidence="3 4" key="1">
    <citation type="journal article" date="2016" name="Nat. Commun.">
        <title>Thousands of microbial genomes shed light on interconnected biogeochemical processes in an aquifer system.</title>
        <authorList>
            <person name="Anantharaman K."/>
            <person name="Brown C.T."/>
            <person name="Hug L.A."/>
            <person name="Sharon I."/>
            <person name="Castelle C.J."/>
            <person name="Probst A.J."/>
            <person name="Thomas B.C."/>
            <person name="Singh A."/>
            <person name="Wilkins M.J."/>
            <person name="Karaoz U."/>
            <person name="Brodie E.L."/>
            <person name="Williams K.H."/>
            <person name="Hubbard S.S."/>
            <person name="Banfield J.F."/>
        </authorList>
    </citation>
    <scope>NUCLEOTIDE SEQUENCE [LARGE SCALE GENOMIC DNA]</scope>
</reference>
<dbReference type="Pfam" id="PF13579">
    <property type="entry name" value="Glyco_trans_4_4"/>
    <property type="match status" value="1"/>
</dbReference>
<dbReference type="Pfam" id="PF13692">
    <property type="entry name" value="Glyco_trans_1_4"/>
    <property type="match status" value="1"/>
</dbReference>
<dbReference type="GO" id="GO:0009103">
    <property type="term" value="P:lipopolysaccharide biosynthetic process"/>
    <property type="evidence" value="ECO:0007669"/>
    <property type="project" value="TreeGrafter"/>
</dbReference>
<name>A0A1F6P279_9BACT</name>
<accession>A0A1F6P279</accession>
<dbReference type="PANTHER" id="PTHR46401">
    <property type="entry name" value="GLYCOSYLTRANSFERASE WBBK-RELATED"/>
    <property type="match status" value="1"/>
</dbReference>
<dbReference type="GO" id="GO:0016757">
    <property type="term" value="F:glycosyltransferase activity"/>
    <property type="evidence" value="ECO:0007669"/>
    <property type="project" value="TreeGrafter"/>
</dbReference>
<proteinExistence type="predicted"/>
<dbReference type="InterPro" id="IPR028098">
    <property type="entry name" value="Glyco_trans_4-like_N"/>
</dbReference>
<comment type="caution">
    <text evidence="3">The sequence shown here is derived from an EMBL/GenBank/DDBJ whole genome shotgun (WGS) entry which is preliminary data.</text>
</comment>
<keyword evidence="1" id="KW-0808">Transferase</keyword>
<dbReference type="Proteomes" id="UP000178895">
    <property type="component" value="Unassembled WGS sequence"/>
</dbReference>
<evidence type="ECO:0000313" key="4">
    <source>
        <dbReference type="Proteomes" id="UP000178895"/>
    </source>
</evidence>
<evidence type="ECO:0000256" key="1">
    <source>
        <dbReference type="ARBA" id="ARBA00022679"/>
    </source>
</evidence>
<organism evidence="3 4">
    <name type="scientific">Candidatus Magasanikbacteria bacterium RIFOXYC2_FULL_40_16</name>
    <dbReference type="NCBI Taxonomy" id="1798703"/>
    <lineage>
        <taxon>Bacteria</taxon>
        <taxon>Candidatus Magasanikiibacteriota</taxon>
    </lineage>
</organism>
<sequence>MKKILIITPRFPVPTSGACEQDRAEGIKQLKRLGNEIQVIGKVFDFQNKENIEKFSRENYIPVHLVPYRYTQKKSLWRNFLYHLRRFIWPPYWDGSVYEYADPAIKNKLTEVLENWRPDIVWFDYTFMLPLYPIARRFGCKIITHSLVYDPNNLLEEEGGGLLNHFRAKIKTVTERASVKNSDYVFAITPDEEKLYRKLGAKNIQTLPLRALYNFLGENEVAVDKKILNVFFMGSSYNIKHNLQAVKFIIEEVVPLANKKYPDKFKFFITGGKMPEDLRKKCVNNINYLGFVDDIGGFLRDMDIALVPSLFGAGMQQKIFEPLARGFPVIISQRGLVGYDFECGREVLCASNAEEFTARLGQLLDFNFRKKISSQAAIKSRNSFSREKSDAIILKAI</sequence>
<evidence type="ECO:0000313" key="3">
    <source>
        <dbReference type="EMBL" id="OGH90276.1"/>
    </source>
</evidence>
<feature type="domain" description="Glycosyltransferase subfamily 4-like N-terminal" evidence="2">
    <location>
        <begin position="89"/>
        <end position="205"/>
    </location>
</feature>
<dbReference type="SUPFAM" id="SSF53756">
    <property type="entry name" value="UDP-Glycosyltransferase/glycogen phosphorylase"/>
    <property type="match status" value="1"/>
</dbReference>
<dbReference type="PANTHER" id="PTHR46401:SF2">
    <property type="entry name" value="GLYCOSYLTRANSFERASE WBBK-RELATED"/>
    <property type="match status" value="1"/>
</dbReference>
<dbReference type="Gene3D" id="3.40.50.2000">
    <property type="entry name" value="Glycogen Phosphorylase B"/>
    <property type="match status" value="2"/>
</dbReference>
<evidence type="ECO:0000259" key="2">
    <source>
        <dbReference type="Pfam" id="PF13579"/>
    </source>
</evidence>